<dbReference type="SUPFAM" id="SSF69318">
    <property type="entry name" value="Integrin alpha N-terminal domain"/>
    <property type="match status" value="1"/>
</dbReference>
<dbReference type="PRINTS" id="PR01341">
    <property type="entry name" value="SALSPVBPROT"/>
</dbReference>
<accession>A0A3G7TTE6</accession>
<gene>
    <name evidence="6" type="ORF">C4K04_4732</name>
</gene>
<dbReference type="Pfam" id="PF12256">
    <property type="entry name" value="TcdB_toxin_midN"/>
    <property type="match status" value="1"/>
</dbReference>
<keyword evidence="3" id="KW-0843">Virulence</keyword>
<feature type="domain" description="Insecticide toxin TcdB middle/C-terminal" evidence="4">
    <location>
        <begin position="877"/>
        <end position="1032"/>
    </location>
</feature>
<evidence type="ECO:0000256" key="3">
    <source>
        <dbReference type="ARBA" id="ARBA00023026"/>
    </source>
</evidence>
<keyword evidence="2" id="KW-0964">Secreted</keyword>
<proteinExistence type="predicted"/>
<dbReference type="InterPro" id="IPR022045">
    <property type="entry name" value="TcdB_toxin_mid/N"/>
</dbReference>
<dbReference type="EMBL" id="CP027753">
    <property type="protein sequence ID" value="AZE50387.1"/>
    <property type="molecule type" value="Genomic_DNA"/>
</dbReference>
<evidence type="ECO:0000256" key="1">
    <source>
        <dbReference type="ARBA" id="ARBA00004613"/>
    </source>
</evidence>
<evidence type="ECO:0000259" key="4">
    <source>
        <dbReference type="Pfam" id="PF12255"/>
    </source>
</evidence>
<dbReference type="GO" id="GO:0005576">
    <property type="term" value="C:extracellular region"/>
    <property type="evidence" value="ECO:0007669"/>
    <property type="project" value="UniProtKB-SubCell"/>
</dbReference>
<dbReference type="Pfam" id="PF12255">
    <property type="entry name" value="TcdB_toxin_midC"/>
    <property type="match status" value="1"/>
</dbReference>
<dbReference type="InterPro" id="IPR003284">
    <property type="entry name" value="Sal_SpvB"/>
</dbReference>
<protein>
    <submittedName>
        <fullName evidence="6">Toxin subunit</fullName>
    </submittedName>
</protein>
<organism evidence="6 7">
    <name type="scientific">Pseudomonas chlororaphis</name>
    <dbReference type="NCBI Taxonomy" id="587753"/>
    <lineage>
        <taxon>Bacteria</taxon>
        <taxon>Pseudomonadati</taxon>
        <taxon>Pseudomonadota</taxon>
        <taxon>Gammaproteobacteria</taxon>
        <taxon>Pseudomonadales</taxon>
        <taxon>Pseudomonadaceae</taxon>
        <taxon>Pseudomonas</taxon>
    </lineage>
</organism>
<evidence type="ECO:0000256" key="2">
    <source>
        <dbReference type="ARBA" id="ARBA00022525"/>
    </source>
</evidence>
<evidence type="ECO:0000259" key="5">
    <source>
        <dbReference type="Pfam" id="PF12256"/>
    </source>
</evidence>
<name>A0A3G7TTE6_9PSED</name>
<comment type="subcellular location">
    <subcellularLocation>
        <location evidence="1">Secreted</location>
    </subcellularLocation>
</comment>
<sequence>MDDQTPTYVSTLSIPKGGAAIQSIGKGMGAVGTSGAASFDLPLPISVGRGFAPTLGLSYSSGIGNSPFGIGWAISVNAITRRTSKGVPTYTDDDVIVGASGDVWMPERDDDAIGAIKFRTETTYNHQDVGSHKVVRYWPRVEGVFDLIEHWSTTTDEAGFWLVHSADGNLQVYGKTHASRRADPERPKHVGVWLLDEILNTRGEHIVYEYKADDVAPTPARPHDYRAQRYLCRVCYGNFKASELLYSWKAEGWKDQQWHFELLFDYGERTAVADEIPTYQETESWSVRSDPFSNFAYGFELGTQRLCRQVLMFHRFPGEPDMGPEPVLVRRLRLEYKLSKLSYNHLAAAHIQAYTKVEATDQPRMEKRPPMEFTYNEFEINPDAKQYQPFDAMPGLNDGQRYQLVDLHGEGLPGILYREDKSWHYREPLRANSPAHPDEVVYGDWALLSQQPVADSSKRLKQSISDLSGDGLGWIVSEPGFSGYFTRNPDQSWSNFVPFAALPLEFHHWQAQLADLMGDGLSDLAMIGSRSVRLYANRREKGFAPGADVPHEESDALPVLSSSPTELVAFSDVLGSGQQHLVRIRHNEVKCWPNLGRGRFGKGFVLSTLPFNCHEFDASRILLPDLDGSGAADLIYLESNHARIFMNRGGNGYGLEEDAKLPWPEGVLYDRFCQVTAADLQGLGCSSLILTAPHMSPRHWRFDFVSKKPYLLCATNNNMGAAGSVSYRGSAQEWLDEKQQALVAKRPRFPYLSFSMPVVNRQTQCDEVTGNILTQKFQYREAYYDNYEREVRGFGLLLTIDAETSAIGAEGFTAPTLTKTWFHTGRDPNMPRDAYYSGDISACPLGESLYSHPHSNDEGDEIIDELKIPSKVESREMARALSGLTLRVEVFAADDDPKIASPYSVQQNRYLVRELRPLSEHQPYAVMLPLLLESITYQYERNPEDPLCQHTVNLQWDRYGSLTRGVTISYARRKSAKDDPVCMLPTNEIPSETRWWCDAHTEEQQSYYLSETLAQYIHLDQDDNRQSWRLGLPYRQRSNALVLNKGEAPDGLSPESISYEAFINGLDEDPQNPLGPAAKRVLCNLIVHRYKDSKDLVNDRVLPDGIADFPALPHAIEIAELDEKAIKAYESLPVDSRPDDNKLRSIGYHLMPAFLPEADQSKLWSVKKGFTTYAGLDQFYNIKTFKETESHGATEVSYDTYSCLNTSVKLPDDCTSKVEVVDYRLLLPCRIVDANGTRQEALYGAFGQLFATSFQGTEFGNPLGFGLIADYVRPENDSPKNIIENPSGALLNVATALFEDSFSWMGQIAPSDLEDAEWQECVAKGYLLPEGYIRASGRAYLTSSSALTPAEIKLRMLIEGVERQPVYAVTLQADSYPDSEDSNNQIRIDLRCWDGFGRTLQSKQKVEPGVAYKVNEDGSLALDADGNPVIAQNTSRWLVSGRVEYNNKGSAIRIYRPYFADQYRYINDESFKHFGPNDRQFYDPLGRPTETWTANGGLRRQTYFCWYIKSEDENDTLKEVEAGKSIERKGGR</sequence>
<dbReference type="RefSeq" id="WP_124321817.1">
    <property type="nucleotide sequence ID" value="NZ_CP027753.1"/>
</dbReference>
<dbReference type="InterPro" id="IPR028994">
    <property type="entry name" value="Integrin_alpha_N"/>
</dbReference>
<dbReference type="GO" id="GO:0005737">
    <property type="term" value="C:cytoplasm"/>
    <property type="evidence" value="ECO:0007669"/>
    <property type="project" value="InterPro"/>
</dbReference>
<evidence type="ECO:0000313" key="7">
    <source>
        <dbReference type="Proteomes" id="UP000268048"/>
    </source>
</evidence>
<feature type="domain" description="Insecticide toxin TcdB middle/N-terminal" evidence="5">
    <location>
        <begin position="664"/>
        <end position="825"/>
    </location>
</feature>
<evidence type="ECO:0000313" key="6">
    <source>
        <dbReference type="EMBL" id="AZE50387.1"/>
    </source>
</evidence>
<dbReference type="InterPro" id="IPR022044">
    <property type="entry name" value="TcdB_toxin_mid/C"/>
</dbReference>
<reference evidence="6 7" key="1">
    <citation type="submission" date="2018-03" db="EMBL/GenBank/DDBJ databases">
        <title>Diversity of phytobeneficial traits revealed by whole-genome analysis of worldwide-isolated phenazine-producing Pseudomonas spp.</title>
        <authorList>
            <person name="Biessy A."/>
            <person name="Novinscak A."/>
            <person name="Blom J."/>
            <person name="Leger G."/>
            <person name="Thomashow L.S."/>
            <person name="Cazorla F.M."/>
            <person name="Josic D."/>
            <person name="Filion M."/>
        </authorList>
    </citation>
    <scope>NUCLEOTIDE SEQUENCE [LARGE SCALE GENOMIC DNA]</scope>
    <source>
        <strain evidence="6 7">B25</strain>
    </source>
</reference>
<dbReference type="Pfam" id="PF03534">
    <property type="entry name" value="SpvB"/>
    <property type="match status" value="1"/>
</dbReference>
<dbReference type="Proteomes" id="UP000268048">
    <property type="component" value="Chromosome"/>
</dbReference>